<sequence length="118" mass="13572">MRFPVQFLVRVANVWNLQTLDLSGNKFSDEPSYTLGDHKNLNLFNNDINQEVILLRTISKQICKSRVDQMFRTRASFAHLTGHKKSFGLCFTSCQKLPLMLGVNATPQNPKKRTAQRF</sequence>
<dbReference type="InterPro" id="IPR032675">
    <property type="entry name" value="LRR_dom_sf"/>
</dbReference>
<evidence type="ECO:0000313" key="1">
    <source>
        <dbReference type="EMBL" id="PWA97720.1"/>
    </source>
</evidence>
<dbReference type="EMBL" id="PKPP01000107">
    <property type="protein sequence ID" value="PWA97720.1"/>
    <property type="molecule type" value="Genomic_DNA"/>
</dbReference>
<proteinExistence type="predicted"/>
<dbReference type="PROSITE" id="PS51450">
    <property type="entry name" value="LRR"/>
    <property type="match status" value="1"/>
</dbReference>
<evidence type="ECO:0000313" key="2">
    <source>
        <dbReference type="Proteomes" id="UP000245207"/>
    </source>
</evidence>
<gene>
    <name evidence="1" type="ORF">CTI12_AA026830</name>
</gene>
<dbReference type="AlphaFoldDB" id="A0A2U1QI68"/>
<name>A0A2U1QI68_ARTAN</name>
<dbReference type="Proteomes" id="UP000245207">
    <property type="component" value="Unassembled WGS sequence"/>
</dbReference>
<protein>
    <submittedName>
        <fullName evidence="1">Uncharacterized protein</fullName>
    </submittedName>
</protein>
<comment type="caution">
    <text evidence="1">The sequence shown here is derived from an EMBL/GenBank/DDBJ whole genome shotgun (WGS) entry which is preliminary data.</text>
</comment>
<dbReference type="Pfam" id="PF00560">
    <property type="entry name" value="LRR_1"/>
    <property type="match status" value="1"/>
</dbReference>
<keyword evidence="2" id="KW-1185">Reference proteome</keyword>
<reference evidence="1 2" key="1">
    <citation type="journal article" date="2018" name="Mol. Plant">
        <title>The genome of Artemisia annua provides insight into the evolution of Asteraceae family and artemisinin biosynthesis.</title>
        <authorList>
            <person name="Shen Q."/>
            <person name="Zhang L."/>
            <person name="Liao Z."/>
            <person name="Wang S."/>
            <person name="Yan T."/>
            <person name="Shi P."/>
            <person name="Liu M."/>
            <person name="Fu X."/>
            <person name="Pan Q."/>
            <person name="Wang Y."/>
            <person name="Lv Z."/>
            <person name="Lu X."/>
            <person name="Zhang F."/>
            <person name="Jiang W."/>
            <person name="Ma Y."/>
            <person name="Chen M."/>
            <person name="Hao X."/>
            <person name="Li L."/>
            <person name="Tang Y."/>
            <person name="Lv G."/>
            <person name="Zhou Y."/>
            <person name="Sun X."/>
            <person name="Brodelius P.E."/>
            <person name="Rose J.K.C."/>
            <person name="Tang K."/>
        </authorList>
    </citation>
    <scope>NUCLEOTIDE SEQUENCE [LARGE SCALE GENOMIC DNA]</scope>
    <source>
        <strain evidence="2">cv. Huhao1</strain>
        <tissue evidence="1">Leaf</tissue>
    </source>
</reference>
<dbReference type="InterPro" id="IPR001611">
    <property type="entry name" value="Leu-rich_rpt"/>
</dbReference>
<dbReference type="Gene3D" id="3.80.10.10">
    <property type="entry name" value="Ribonuclease Inhibitor"/>
    <property type="match status" value="1"/>
</dbReference>
<organism evidence="1 2">
    <name type="scientific">Artemisia annua</name>
    <name type="common">Sweet wormwood</name>
    <dbReference type="NCBI Taxonomy" id="35608"/>
    <lineage>
        <taxon>Eukaryota</taxon>
        <taxon>Viridiplantae</taxon>
        <taxon>Streptophyta</taxon>
        <taxon>Embryophyta</taxon>
        <taxon>Tracheophyta</taxon>
        <taxon>Spermatophyta</taxon>
        <taxon>Magnoliopsida</taxon>
        <taxon>eudicotyledons</taxon>
        <taxon>Gunneridae</taxon>
        <taxon>Pentapetalae</taxon>
        <taxon>asterids</taxon>
        <taxon>campanulids</taxon>
        <taxon>Asterales</taxon>
        <taxon>Asteraceae</taxon>
        <taxon>Asteroideae</taxon>
        <taxon>Anthemideae</taxon>
        <taxon>Artemisiinae</taxon>
        <taxon>Artemisia</taxon>
    </lineage>
</organism>
<accession>A0A2U1QI68</accession>